<dbReference type="CDD" id="cd02440">
    <property type="entry name" value="AdoMet_MTases"/>
    <property type="match status" value="1"/>
</dbReference>
<dbReference type="GO" id="GO:0032259">
    <property type="term" value="P:methylation"/>
    <property type="evidence" value="ECO:0007669"/>
    <property type="project" value="UniProtKB-KW"/>
</dbReference>
<sequence>MRPAASLGAAYFRALYGTDPDPWSFATSDYERDKYAATLAALPHPRYRNAFEVGCSIGVLTAGLARRCDRLLAVDIAEEPLVAARQRCADLQHVRFARRAVPGQWPNETFDLIVLSEVVYYLAAADVEHLCARLVDGLEHGGHLLLVHWLGKTDYPLSGDAAAELVMARMAPVAEVLLQRRTDAYRLDMVARVR</sequence>
<reference evidence="4" key="2">
    <citation type="submission" date="2020-09" db="EMBL/GenBank/DDBJ databases">
        <authorList>
            <person name="Sun Q."/>
            <person name="Zhou Y."/>
        </authorList>
    </citation>
    <scope>NUCLEOTIDE SEQUENCE</scope>
    <source>
        <strain evidence="4">CGMCC 1.12919</strain>
    </source>
</reference>
<dbReference type="SUPFAM" id="SSF53335">
    <property type="entry name" value="S-adenosyl-L-methionine-dependent methyltransferases"/>
    <property type="match status" value="1"/>
</dbReference>
<dbReference type="PANTHER" id="PTHR43464">
    <property type="entry name" value="METHYLTRANSFERASE"/>
    <property type="match status" value="1"/>
</dbReference>
<dbReference type="Proteomes" id="UP000637002">
    <property type="component" value="Unassembled WGS sequence"/>
</dbReference>
<proteinExistence type="predicted"/>
<accession>A0A916XFE6</accession>
<evidence type="ECO:0000313" key="4">
    <source>
        <dbReference type="EMBL" id="GGC66646.1"/>
    </source>
</evidence>
<dbReference type="Gene3D" id="3.40.50.150">
    <property type="entry name" value="Vaccinia Virus protein VP39"/>
    <property type="match status" value="1"/>
</dbReference>
<keyword evidence="3" id="KW-0949">S-adenosyl-L-methionine</keyword>
<dbReference type="EMBL" id="BMGG01000004">
    <property type="protein sequence ID" value="GGC66646.1"/>
    <property type="molecule type" value="Genomic_DNA"/>
</dbReference>
<dbReference type="AlphaFoldDB" id="A0A916XFE6"/>
<evidence type="ECO:0000313" key="5">
    <source>
        <dbReference type="Proteomes" id="UP000637002"/>
    </source>
</evidence>
<dbReference type="RefSeq" id="WP_188609634.1">
    <property type="nucleotide sequence ID" value="NZ_BMGG01000004.1"/>
</dbReference>
<keyword evidence="1 4" id="KW-0489">Methyltransferase</keyword>
<dbReference type="Pfam" id="PF05401">
    <property type="entry name" value="NodS"/>
    <property type="match status" value="1"/>
</dbReference>
<evidence type="ECO:0000256" key="3">
    <source>
        <dbReference type="ARBA" id="ARBA00022691"/>
    </source>
</evidence>
<evidence type="ECO:0000256" key="2">
    <source>
        <dbReference type="ARBA" id="ARBA00022679"/>
    </source>
</evidence>
<dbReference type="InterPro" id="IPR029063">
    <property type="entry name" value="SAM-dependent_MTases_sf"/>
</dbReference>
<gene>
    <name evidence="4" type="ORF">GCM10010994_26540</name>
</gene>
<keyword evidence="2" id="KW-0808">Transferase</keyword>
<dbReference type="InterPro" id="IPR008715">
    <property type="entry name" value="SAM-MeTfrase_NodS-like"/>
</dbReference>
<dbReference type="GO" id="GO:0009312">
    <property type="term" value="P:oligosaccharide biosynthetic process"/>
    <property type="evidence" value="ECO:0007669"/>
    <property type="project" value="InterPro"/>
</dbReference>
<protein>
    <submittedName>
        <fullName evidence="4">Methyltransferase</fullName>
    </submittedName>
</protein>
<dbReference type="GO" id="GO:0008757">
    <property type="term" value="F:S-adenosylmethionine-dependent methyltransferase activity"/>
    <property type="evidence" value="ECO:0007669"/>
    <property type="project" value="InterPro"/>
</dbReference>
<organism evidence="4 5">
    <name type="scientific">Chelatococcus reniformis</name>
    <dbReference type="NCBI Taxonomy" id="1494448"/>
    <lineage>
        <taxon>Bacteria</taxon>
        <taxon>Pseudomonadati</taxon>
        <taxon>Pseudomonadota</taxon>
        <taxon>Alphaproteobacteria</taxon>
        <taxon>Hyphomicrobiales</taxon>
        <taxon>Chelatococcaceae</taxon>
        <taxon>Chelatococcus</taxon>
    </lineage>
</organism>
<name>A0A916XFE6_9HYPH</name>
<comment type="caution">
    <text evidence="4">The sequence shown here is derived from an EMBL/GenBank/DDBJ whole genome shotgun (WGS) entry which is preliminary data.</text>
</comment>
<keyword evidence="5" id="KW-1185">Reference proteome</keyword>
<reference evidence="4" key="1">
    <citation type="journal article" date="2014" name="Int. J. Syst. Evol. Microbiol.">
        <title>Complete genome sequence of Corynebacterium casei LMG S-19264T (=DSM 44701T), isolated from a smear-ripened cheese.</title>
        <authorList>
            <consortium name="US DOE Joint Genome Institute (JGI-PGF)"/>
            <person name="Walter F."/>
            <person name="Albersmeier A."/>
            <person name="Kalinowski J."/>
            <person name="Ruckert C."/>
        </authorList>
    </citation>
    <scope>NUCLEOTIDE SEQUENCE</scope>
    <source>
        <strain evidence="4">CGMCC 1.12919</strain>
    </source>
</reference>
<dbReference type="PANTHER" id="PTHR43464:SF19">
    <property type="entry name" value="UBIQUINONE BIOSYNTHESIS O-METHYLTRANSFERASE, MITOCHONDRIAL"/>
    <property type="match status" value="1"/>
</dbReference>
<evidence type="ECO:0000256" key="1">
    <source>
        <dbReference type="ARBA" id="ARBA00022603"/>
    </source>
</evidence>